<dbReference type="EMBL" id="JACSPX010000001">
    <property type="protein sequence ID" value="MBD8012175.1"/>
    <property type="molecule type" value="Genomic_DNA"/>
</dbReference>
<proteinExistence type="predicted"/>
<accession>A0ABR8W572</accession>
<dbReference type="SUPFAM" id="SSF51658">
    <property type="entry name" value="Xylose isomerase-like"/>
    <property type="match status" value="1"/>
</dbReference>
<evidence type="ECO:0000259" key="2">
    <source>
        <dbReference type="Pfam" id="PF01261"/>
    </source>
</evidence>
<feature type="domain" description="Xylose isomerase-like TIM barrel" evidence="2">
    <location>
        <begin position="21"/>
        <end position="153"/>
    </location>
</feature>
<sequence length="266" mass="28368">MIRAGLCSVTFRQLAAEEVAARAAVAGLEVIEWGGDVHVPPGDVERAAEVAAATTDAGLAVCSYGSYFRAGADESLTPILDSATALAADRVRIWAGRTGSADASPEQYAQVVSRLRDAVAEASERRVALALEFHRRTLADTPAATLRLLADVPGLSTYWQPTVDAPDDVALHEFAQIAEHTSAVHVFSWWPFDTRLRLSARESLWHPLFVAASAQPVPPRDALLEFVVDDDPALLAAEAATLLDLLDRGAASESPRPVPGRDAGNR</sequence>
<gene>
    <name evidence="3" type="ORF">H9633_07655</name>
</gene>
<dbReference type="Proteomes" id="UP000611521">
    <property type="component" value="Unassembled WGS sequence"/>
</dbReference>
<dbReference type="InterPro" id="IPR036237">
    <property type="entry name" value="Xyl_isomerase-like_sf"/>
</dbReference>
<evidence type="ECO:0000313" key="4">
    <source>
        <dbReference type="Proteomes" id="UP000611521"/>
    </source>
</evidence>
<dbReference type="Pfam" id="PF01261">
    <property type="entry name" value="AP_endonuc_2"/>
    <property type="match status" value="1"/>
</dbReference>
<dbReference type="Gene3D" id="3.20.20.150">
    <property type="entry name" value="Divalent-metal-dependent TIM barrel enzymes"/>
    <property type="match status" value="1"/>
</dbReference>
<name>A0ABR8W572_9MICO</name>
<reference evidence="3 4" key="1">
    <citation type="submission" date="2020-08" db="EMBL/GenBank/DDBJ databases">
        <title>A Genomic Blueprint of the Chicken Gut Microbiome.</title>
        <authorList>
            <person name="Gilroy R."/>
            <person name="Ravi A."/>
            <person name="Getino M."/>
            <person name="Pursley I."/>
            <person name="Horton D.L."/>
            <person name="Alikhan N.-F."/>
            <person name="Baker D."/>
            <person name="Gharbi K."/>
            <person name="Hall N."/>
            <person name="Watson M."/>
            <person name="Adriaenssens E.M."/>
            <person name="Foster-Nyarko E."/>
            <person name="Jarju S."/>
            <person name="Secka A."/>
            <person name="Antonio M."/>
            <person name="Oren A."/>
            <person name="Chaudhuri R."/>
            <person name="La Ragione R.M."/>
            <person name="Hildebrand F."/>
            <person name="Pallen M.J."/>
        </authorList>
    </citation>
    <scope>NUCLEOTIDE SEQUENCE [LARGE SCALE GENOMIC DNA]</scope>
    <source>
        <strain evidence="3 4">Re1</strain>
    </source>
</reference>
<keyword evidence="1" id="KW-0119">Carbohydrate metabolism</keyword>
<evidence type="ECO:0000313" key="3">
    <source>
        <dbReference type="EMBL" id="MBD8012175.1"/>
    </source>
</evidence>
<keyword evidence="4" id="KW-1185">Reference proteome</keyword>
<dbReference type="InterPro" id="IPR013022">
    <property type="entry name" value="Xyl_isomerase-like_TIM-brl"/>
</dbReference>
<evidence type="ECO:0000256" key="1">
    <source>
        <dbReference type="ARBA" id="ARBA00023277"/>
    </source>
</evidence>
<organism evidence="3 4">
    <name type="scientific">Microbacterium commune</name>
    <dbReference type="NCBI Taxonomy" id="2762219"/>
    <lineage>
        <taxon>Bacteria</taxon>
        <taxon>Bacillati</taxon>
        <taxon>Actinomycetota</taxon>
        <taxon>Actinomycetes</taxon>
        <taxon>Micrococcales</taxon>
        <taxon>Microbacteriaceae</taxon>
        <taxon>Microbacterium</taxon>
    </lineage>
</organism>
<protein>
    <submittedName>
        <fullName evidence="3">TIM barrel protein</fullName>
    </submittedName>
</protein>
<comment type="caution">
    <text evidence="3">The sequence shown here is derived from an EMBL/GenBank/DDBJ whole genome shotgun (WGS) entry which is preliminary data.</text>
</comment>